<organism evidence="1 2">
    <name type="scientific">Trichonephila clavipes</name>
    <name type="common">Golden silk orbweaver</name>
    <name type="synonym">Nephila clavipes</name>
    <dbReference type="NCBI Taxonomy" id="2585209"/>
    <lineage>
        <taxon>Eukaryota</taxon>
        <taxon>Metazoa</taxon>
        <taxon>Ecdysozoa</taxon>
        <taxon>Arthropoda</taxon>
        <taxon>Chelicerata</taxon>
        <taxon>Arachnida</taxon>
        <taxon>Araneae</taxon>
        <taxon>Araneomorphae</taxon>
        <taxon>Entelegynae</taxon>
        <taxon>Araneoidea</taxon>
        <taxon>Nephilidae</taxon>
        <taxon>Trichonephila</taxon>
    </lineage>
</organism>
<dbReference type="AlphaFoldDB" id="A0A8X7BLW0"/>
<evidence type="ECO:0000313" key="2">
    <source>
        <dbReference type="Proteomes" id="UP000887159"/>
    </source>
</evidence>
<evidence type="ECO:0000313" key="1">
    <source>
        <dbReference type="EMBL" id="GFY36000.1"/>
    </source>
</evidence>
<sequence length="91" mass="10119">MFFKSSSLPIRMNCFLELLVLPIYHQSKTCGPCCTTAAPGSTTRCYTRSTLAICGSRMETSVPQRYIPSFFDFMPKRVAAVIANDGGYSNY</sequence>
<keyword evidence="2" id="KW-1185">Reference proteome</keyword>
<dbReference type="EMBL" id="BMAU01021435">
    <property type="protein sequence ID" value="GFY36000.1"/>
    <property type="molecule type" value="Genomic_DNA"/>
</dbReference>
<reference evidence="1" key="1">
    <citation type="submission" date="2020-08" db="EMBL/GenBank/DDBJ databases">
        <title>Multicomponent nature underlies the extraordinary mechanical properties of spider dragline silk.</title>
        <authorList>
            <person name="Kono N."/>
            <person name="Nakamura H."/>
            <person name="Mori M."/>
            <person name="Yoshida Y."/>
            <person name="Ohtoshi R."/>
            <person name="Malay A.D."/>
            <person name="Moran D.A.P."/>
            <person name="Tomita M."/>
            <person name="Numata K."/>
            <person name="Arakawa K."/>
        </authorList>
    </citation>
    <scope>NUCLEOTIDE SEQUENCE</scope>
</reference>
<proteinExistence type="predicted"/>
<dbReference type="Proteomes" id="UP000887159">
    <property type="component" value="Unassembled WGS sequence"/>
</dbReference>
<accession>A0A8X7BLW0</accession>
<comment type="caution">
    <text evidence="1">The sequence shown here is derived from an EMBL/GenBank/DDBJ whole genome shotgun (WGS) entry which is preliminary data.</text>
</comment>
<gene>
    <name evidence="1" type="ORF">TNCV_4843721</name>
</gene>
<name>A0A8X7BLW0_TRICX</name>
<protein>
    <submittedName>
        <fullName evidence="1">Uncharacterized protein</fullName>
    </submittedName>
</protein>